<evidence type="ECO:0000313" key="4">
    <source>
        <dbReference type="EMBL" id="MBB3207058.1"/>
    </source>
</evidence>
<protein>
    <recommendedName>
        <fullName evidence="1">diguanylate cyclase</fullName>
        <ecNumber evidence="1">2.7.7.65</ecNumber>
    </recommendedName>
</protein>
<accession>A0A7W5DZQ4</accession>
<reference evidence="4 5" key="1">
    <citation type="submission" date="2020-08" db="EMBL/GenBank/DDBJ databases">
        <title>Genomic Encyclopedia of Type Strains, Phase III (KMG-III): the genomes of soil and plant-associated and newly described type strains.</title>
        <authorList>
            <person name="Whitman W."/>
        </authorList>
    </citation>
    <scope>NUCLEOTIDE SEQUENCE [LARGE SCALE GENOMIC DNA]</scope>
    <source>
        <strain evidence="4 5">CECT 8075</strain>
    </source>
</reference>
<dbReference type="InterPro" id="IPR029787">
    <property type="entry name" value="Nucleotide_cyclase"/>
</dbReference>
<dbReference type="PROSITE" id="PS50887">
    <property type="entry name" value="GGDEF"/>
    <property type="match status" value="1"/>
</dbReference>
<dbReference type="Gene3D" id="3.30.70.270">
    <property type="match status" value="1"/>
</dbReference>
<evidence type="ECO:0000259" key="3">
    <source>
        <dbReference type="PROSITE" id="PS50887"/>
    </source>
</evidence>
<dbReference type="SUPFAM" id="SSF55073">
    <property type="entry name" value="Nucleotide cyclase"/>
    <property type="match status" value="1"/>
</dbReference>
<keyword evidence="5" id="KW-1185">Reference proteome</keyword>
<dbReference type="PANTHER" id="PTHR45138">
    <property type="entry name" value="REGULATORY COMPONENTS OF SENSORY TRANSDUCTION SYSTEM"/>
    <property type="match status" value="1"/>
</dbReference>
<dbReference type="EC" id="2.7.7.65" evidence="1"/>
<gene>
    <name evidence="4" type="ORF">FHS27_002877</name>
</gene>
<dbReference type="AlphaFoldDB" id="A0A7W5DZQ4"/>
<evidence type="ECO:0000256" key="1">
    <source>
        <dbReference type="ARBA" id="ARBA00012528"/>
    </source>
</evidence>
<comment type="caution">
    <text evidence="4">The sequence shown here is derived from an EMBL/GenBank/DDBJ whole genome shotgun (WGS) entry which is preliminary data.</text>
</comment>
<evidence type="ECO:0000256" key="2">
    <source>
        <dbReference type="SAM" id="Coils"/>
    </source>
</evidence>
<dbReference type="InterPro" id="IPR000160">
    <property type="entry name" value="GGDEF_dom"/>
</dbReference>
<proteinExistence type="predicted"/>
<dbReference type="FunFam" id="3.30.70.270:FF:000001">
    <property type="entry name" value="Diguanylate cyclase domain protein"/>
    <property type="match status" value="1"/>
</dbReference>
<dbReference type="Pfam" id="PF00990">
    <property type="entry name" value="GGDEF"/>
    <property type="match status" value="1"/>
</dbReference>
<evidence type="ECO:0000313" key="5">
    <source>
        <dbReference type="Proteomes" id="UP000536179"/>
    </source>
</evidence>
<dbReference type="RefSeq" id="WP_221225097.1">
    <property type="nucleotide sequence ID" value="NZ_JACHXU010000009.1"/>
</dbReference>
<dbReference type="NCBIfam" id="TIGR00254">
    <property type="entry name" value="GGDEF"/>
    <property type="match status" value="1"/>
</dbReference>
<dbReference type="GO" id="GO:0043709">
    <property type="term" value="P:cell adhesion involved in single-species biofilm formation"/>
    <property type="evidence" value="ECO:0007669"/>
    <property type="project" value="TreeGrafter"/>
</dbReference>
<dbReference type="InterPro" id="IPR043128">
    <property type="entry name" value="Rev_trsase/Diguanyl_cyclase"/>
</dbReference>
<dbReference type="SMART" id="SM00267">
    <property type="entry name" value="GGDEF"/>
    <property type="match status" value="1"/>
</dbReference>
<dbReference type="GO" id="GO:0005886">
    <property type="term" value="C:plasma membrane"/>
    <property type="evidence" value="ECO:0007669"/>
    <property type="project" value="TreeGrafter"/>
</dbReference>
<feature type="coiled-coil region" evidence="2">
    <location>
        <begin position="140"/>
        <end position="174"/>
    </location>
</feature>
<dbReference type="Proteomes" id="UP000536179">
    <property type="component" value="Unassembled WGS sequence"/>
</dbReference>
<organism evidence="4 5">
    <name type="scientific">Aporhodopirellula rubra</name>
    <dbReference type="NCBI Taxonomy" id="980271"/>
    <lineage>
        <taxon>Bacteria</taxon>
        <taxon>Pseudomonadati</taxon>
        <taxon>Planctomycetota</taxon>
        <taxon>Planctomycetia</taxon>
        <taxon>Pirellulales</taxon>
        <taxon>Pirellulaceae</taxon>
        <taxon>Aporhodopirellula</taxon>
    </lineage>
</organism>
<dbReference type="GO" id="GO:0052621">
    <property type="term" value="F:diguanylate cyclase activity"/>
    <property type="evidence" value="ECO:0007669"/>
    <property type="project" value="UniProtKB-EC"/>
</dbReference>
<keyword evidence="2" id="KW-0175">Coiled coil</keyword>
<dbReference type="CDD" id="cd01949">
    <property type="entry name" value="GGDEF"/>
    <property type="match status" value="1"/>
</dbReference>
<dbReference type="InterPro" id="IPR050469">
    <property type="entry name" value="Diguanylate_Cyclase"/>
</dbReference>
<dbReference type="PANTHER" id="PTHR45138:SF2">
    <property type="entry name" value="DIGUANYLATE CYCLASE VDCA"/>
    <property type="match status" value="1"/>
</dbReference>
<dbReference type="EMBL" id="JACHXU010000009">
    <property type="protein sequence ID" value="MBB3207058.1"/>
    <property type="molecule type" value="Genomic_DNA"/>
</dbReference>
<sequence>MSHSTSHRTPFDIARRALWYVGKFHTPPSPNVYKVWYRYVEGIVTVVANLDYAVHDAKAVSVEKLEEIHQQYCVDPDGANDETSDHLAKQLASLQSAIATQLVAGTQFRADLDEACEPLKDESPTNSTVVSCAHKILASNGAMQQRVQILSEQLEASEAEVRALQEEIAESRKTLTTDTLTGLGNRRHFDLDIHRALSLAGAEAFYSFLLLIDLDHFKQVNDTFGHKCGDEVIRYVATHLTELCPDAPISRLGGDEFAIILFTDNHQKATRVASNIRQSFASTPLKLSAGSVELGNVELSIGGARLRSDDDAKTWFIRADKLLYQAKKAGRNSVVLED</sequence>
<dbReference type="GO" id="GO:1902201">
    <property type="term" value="P:negative regulation of bacterial-type flagellum-dependent cell motility"/>
    <property type="evidence" value="ECO:0007669"/>
    <property type="project" value="TreeGrafter"/>
</dbReference>
<name>A0A7W5DZQ4_9BACT</name>
<feature type="domain" description="GGDEF" evidence="3">
    <location>
        <begin position="205"/>
        <end position="338"/>
    </location>
</feature>